<protein>
    <submittedName>
        <fullName evidence="4">NAD(P)H-quinone oxidoreductase</fullName>
    </submittedName>
</protein>
<dbReference type="OrthoDB" id="9780520at2"/>
<dbReference type="CDD" id="cd05276">
    <property type="entry name" value="p53_inducible_oxidoreductase"/>
    <property type="match status" value="1"/>
</dbReference>
<dbReference type="PANTHER" id="PTHR48106">
    <property type="entry name" value="QUINONE OXIDOREDUCTASE PIG3-RELATED"/>
    <property type="match status" value="1"/>
</dbReference>
<evidence type="ECO:0000259" key="3">
    <source>
        <dbReference type="SMART" id="SM00829"/>
    </source>
</evidence>
<reference evidence="4 5" key="1">
    <citation type="submission" date="2019-03" db="EMBL/GenBank/DDBJ databases">
        <title>Draft genome sequences of novel Actinobacteria.</title>
        <authorList>
            <person name="Sahin N."/>
            <person name="Ay H."/>
            <person name="Saygin H."/>
        </authorList>
    </citation>
    <scope>NUCLEOTIDE SEQUENCE [LARGE SCALE GENOMIC DNA]</scope>
    <source>
        <strain evidence="4 5">JCM 13523</strain>
    </source>
</reference>
<dbReference type="RefSeq" id="WP_132171060.1">
    <property type="nucleotide sequence ID" value="NZ_SMKX01000075.1"/>
</dbReference>
<dbReference type="EMBL" id="SMKX01000075">
    <property type="protein sequence ID" value="TDD57423.1"/>
    <property type="molecule type" value="Genomic_DNA"/>
</dbReference>
<proteinExistence type="predicted"/>
<dbReference type="GO" id="GO:0016651">
    <property type="term" value="F:oxidoreductase activity, acting on NAD(P)H"/>
    <property type="evidence" value="ECO:0007669"/>
    <property type="project" value="TreeGrafter"/>
</dbReference>
<dbReference type="InterPro" id="IPR013154">
    <property type="entry name" value="ADH-like_N"/>
</dbReference>
<evidence type="ECO:0000256" key="1">
    <source>
        <dbReference type="ARBA" id="ARBA00022857"/>
    </source>
</evidence>
<dbReference type="InterPro" id="IPR036291">
    <property type="entry name" value="NAD(P)-bd_dom_sf"/>
</dbReference>
<dbReference type="Pfam" id="PF00107">
    <property type="entry name" value="ADH_zinc_N"/>
    <property type="match status" value="1"/>
</dbReference>
<comment type="caution">
    <text evidence="4">The sequence shown here is derived from an EMBL/GenBank/DDBJ whole genome shotgun (WGS) entry which is preliminary data.</text>
</comment>
<dbReference type="PANTHER" id="PTHR48106:SF8">
    <property type="entry name" value="OS02G0805600 PROTEIN"/>
    <property type="match status" value="1"/>
</dbReference>
<keyword evidence="2" id="KW-0560">Oxidoreductase</keyword>
<dbReference type="AlphaFoldDB" id="A0A4R4ZFZ8"/>
<dbReference type="InterPro" id="IPR013149">
    <property type="entry name" value="ADH-like_C"/>
</dbReference>
<accession>A0A4R4ZFZ8</accession>
<dbReference type="GO" id="GO:0070402">
    <property type="term" value="F:NADPH binding"/>
    <property type="evidence" value="ECO:0007669"/>
    <property type="project" value="TreeGrafter"/>
</dbReference>
<dbReference type="SMART" id="SM00829">
    <property type="entry name" value="PKS_ER"/>
    <property type="match status" value="1"/>
</dbReference>
<dbReference type="SUPFAM" id="SSF50129">
    <property type="entry name" value="GroES-like"/>
    <property type="match status" value="1"/>
</dbReference>
<dbReference type="Gene3D" id="3.40.50.720">
    <property type="entry name" value="NAD(P)-binding Rossmann-like Domain"/>
    <property type="match status" value="1"/>
</dbReference>
<dbReference type="Proteomes" id="UP000295124">
    <property type="component" value="Unassembled WGS sequence"/>
</dbReference>
<dbReference type="NCBIfam" id="TIGR02824">
    <property type="entry name" value="quinone_pig3"/>
    <property type="match status" value="1"/>
</dbReference>
<dbReference type="Gene3D" id="3.90.180.10">
    <property type="entry name" value="Medium-chain alcohol dehydrogenases, catalytic domain"/>
    <property type="match status" value="1"/>
</dbReference>
<evidence type="ECO:0000313" key="4">
    <source>
        <dbReference type="EMBL" id="TDD57423.1"/>
    </source>
</evidence>
<dbReference type="SUPFAM" id="SSF51735">
    <property type="entry name" value="NAD(P)-binding Rossmann-fold domains"/>
    <property type="match status" value="1"/>
</dbReference>
<name>A0A4R4ZFZ8_9ACTN</name>
<feature type="domain" description="Enoyl reductase (ER)" evidence="3">
    <location>
        <begin position="10"/>
        <end position="323"/>
    </location>
</feature>
<keyword evidence="1" id="KW-0521">NADP</keyword>
<gene>
    <name evidence="4" type="ORF">E1263_23935</name>
</gene>
<evidence type="ECO:0000256" key="2">
    <source>
        <dbReference type="ARBA" id="ARBA00023002"/>
    </source>
</evidence>
<dbReference type="InterPro" id="IPR014189">
    <property type="entry name" value="Quinone_OxRdtase_PIG3"/>
</dbReference>
<dbReference type="Pfam" id="PF08240">
    <property type="entry name" value="ADH_N"/>
    <property type="match status" value="1"/>
</dbReference>
<evidence type="ECO:0000313" key="5">
    <source>
        <dbReference type="Proteomes" id="UP000295124"/>
    </source>
</evidence>
<dbReference type="InterPro" id="IPR020843">
    <property type="entry name" value="ER"/>
</dbReference>
<dbReference type="InterPro" id="IPR011032">
    <property type="entry name" value="GroES-like_sf"/>
</dbReference>
<organism evidence="4 5">
    <name type="scientific">Kribbella antibiotica</name>
    <dbReference type="NCBI Taxonomy" id="190195"/>
    <lineage>
        <taxon>Bacteria</taxon>
        <taxon>Bacillati</taxon>
        <taxon>Actinomycetota</taxon>
        <taxon>Actinomycetes</taxon>
        <taxon>Propionibacteriales</taxon>
        <taxon>Kribbellaceae</taxon>
        <taxon>Kribbella</taxon>
    </lineage>
</organism>
<keyword evidence="5" id="KW-1185">Reference proteome</keyword>
<sequence>MRAVVCEGAGGLEVLTVGEIPDPTPAVDEVVIDVVAAGVNRADLLQRQGFYPPPPGAPGTIGLEVSGRISAVGAEVTDWAVGDECCALLAGGGYAAKVVVPAPQVMPVPDGIDLVSAAALPEVVATVWSNIFMGAHLKEGETLLVHGGASGIGTMAIQLGVAHGARVLTTVGSKDKMEFASRLGADVAINYKEAEWASVVQEATGGAGADVILDIIGAKYLTDNVKSLAYDGRLVVIGMQGGAKGELDLGRLLSRRASVTAAGLRTRSVADKGRIIAEVVGHVWPLVAAKKVRPIVHTTFPLAEVAEAHRTLEESTQIGKVLLTLS</sequence>